<dbReference type="EMBL" id="JBBNAF010000008">
    <property type="protein sequence ID" value="KAK9121048.1"/>
    <property type="molecule type" value="Genomic_DNA"/>
</dbReference>
<protein>
    <submittedName>
        <fullName evidence="2">Uncharacterized protein</fullName>
    </submittedName>
</protein>
<organism evidence="2 3">
    <name type="scientific">Stephania yunnanensis</name>
    <dbReference type="NCBI Taxonomy" id="152371"/>
    <lineage>
        <taxon>Eukaryota</taxon>
        <taxon>Viridiplantae</taxon>
        <taxon>Streptophyta</taxon>
        <taxon>Embryophyta</taxon>
        <taxon>Tracheophyta</taxon>
        <taxon>Spermatophyta</taxon>
        <taxon>Magnoliopsida</taxon>
        <taxon>Ranunculales</taxon>
        <taxon>Menispermaceae</taxon>
        <taxon>Menispermoideae</taxon>
        <taxon>Cissampelideae</taxon>
        <taxon>Stephania</taxon>
    </lineage>
</organism>
<reference evidence="2 3" key="1">
    <citation type="submission" date="2024-01" db="EMBL/GenBank/DDBJ databases">
        <title>Genome assemblies of Stephania.</title>
        <authorList>
            <person name="Yang L."/>
        </authorList>
    </citation>
    <scope>NUCLEOTIDE SEQUENCE [LARGE SCALE GENOMIC DNA]</scope>
    <source>
        <strain evidence="2">YNDBR</strain>
        <tissue evidence="2">Leaf</tissue>
    </source>
</reference>
<dbReference type="AlphaFoldDB" id="A0AAP0ISN1"/>
<keyword evidence="3" id="KW-1185">Reference proteome</keyword>
<gene>
    <name evidence="2" type="ORF">Syun_018665</name>
</gene>
<feature type="compositionally biased region" description="Gly residues" evidence="1">
    <location>
        <begin position="16"/>
        <end position="25"/>
    </location>
</feature>
<sequence length="173" mass="18830">MVNLRRSGWLRSSDGQGQGQGGGAPGECPKGRGNGLGSLARRKRRYEDLSASTSREPMIMASSSNGLRVEDSLSETRLLPVPLEIALHIREHIAHQTSICKSGREGFKETYVDDLVAPVIKENYGKEDKGCVEKLKKLYHDHNLKVEIGVSDCYLGLVKVSGLSNSLGRAAQP</sequence>
<evidence type="ECO:0000313" key="2">
    <source>
        <dbReference type="EMBL" id="KAK9121048.1"/>
    </source>
</evidence>
<proteinExistence type="predicted"/>
<comment type="caution">
    <text evidence="2">The sequence shown here is derived from an EMBL/GenBank/DDBJ whole genome shotgun (WGS) entry which is preliminary data.</text>
</comment>
<evidence type="ECO:0000313" key="3">
    <source>
        <dbReference type="Proteomes" id="UP001420932"/>
    </source>
</evidence>
<dbReference type="Proteomes" id="UP001420932">
    <property type="component" value="Unassembled WGS sequence"/>
</dbReference>
<feature type="region of interest" description="Disordered" evidence="1">
    <location>
        <begin position="1"/>
        <end position="55"/>
    </location>
</feature>
<evidence type="ECO:0000256" key="1">
    <source>
        <dbReference type="SAM" id="MobiDB-lite"/>
    </source>
</evidence>
<accession>A0AAP0ISN1</accession>
<name>A0AAP0ISN1_9MAGN</name>